<dbReference type="Proteomes" id="UP001431572">
    <property type="component" value="Chromosome 2"/>
</dbReference>
<keyword evidence="4" id="KW-1185">Reference proteome</keyword>
<gene>
    <name evidence="1" type="ORF">HXX08_25375</name>
    <name evidence="2" type="ORF">OZ401_002641</name>
</gene>
<evidence type="ECO:0000313" key="3">
    <source>
        <dbReference type="Proteomes" id="UP000521676"/>
    </source>
</evidence>
<protein>
    <submittedName>
        <fullName evidence="1">Uncharacterized protein</fullName>
    </submittedName>
</protein>
<evidence type="ECO:0000313" key="1">
    <source>
        <dbReference type="EMBL" id="NWJ49202.1"/>
    </source>
</evidence>
<accession>A0A8T7MBE7</accession>
<reference evidence="1 3" key="1">
    <citation type="submission" date="2020-06" db="EMBL/GenBank/DDBJ databases">
        <title>Anoxygenic phototrophic Chloroflexota member uses a Type I reaction center.</title>
        <authorList>
            <person name="Tsuji J.M."/>
            <person name="Shaw N.A."/>
            <person name="Nagashima S."/>
            <person name="Venkiteswaran J."/>
            <person name="Schiff S.L."/>
            <person name="Hanada S."/>
            <person name="Tank M."/>
            <person name="Neufeld J.D."/>
        </authorList>
    </citation>
    <scope>NUCLEOTIDE SEQUENCE [LARGE SCALE GENOMIC DNA]</scope>
    <source>
        <strain evidence="1">L227-S17</strain>
    </source>
</reference>
<evidence type="ECO:0000313" key="2">
    <source>
        <dbReference type="EMBL" id="WJW69049.1"/>
    </source>
</evidence>
<sequence>MQEPSKVVDTQQVIHQPFTQEDAVELYRTLVEMLNQKAHLTEMRQKIFNLTAEQKTLFNIAVLTYNVKAEQLRSEGWSIPNLELLDENNW</sequence>
<dbReference type="AlphaFoldDB" id="A0A8T7MBE7"/>
<dbReference type="EMBL" id="CP128400">
    <property type="protein sequence ID" value="WJW69049.1"/>
    <property type="molecule type" value="Genomic_DNA"/>
</dbReference>
<dbReference type="RefSeq" id="WP_341470944.1">
    <property type="nucleotide sequence ID" value="NZ_CP128400.1"/>
</dbReference>
<dbReference type="Proteomes" id="UP000521676">
    <property type="component" value="Unassembled WGS sequence"/>
</dbReference>
<reference evidence="2" key="2">
    <citation type="journal article" date="2024" name="Nature">
        <title>Anoxygenic phototroph of the Chloroflexota uses a type I reaction centre.</title>
        <authorList>
            <person name="Tsuji J.M."/>
            <person name="Shaw N.A."/>
            <person name="Nagashima S."/>
            <person name="Venkiteswaran J.J."/>
            <person name="Schiff S.L."/>
            <person name="Watanabe T."/>
            <person name="Fukui M."/>
            <person name="Hanada S."/>
            <person name="Tank M."/>
            <person name="Neufeld J.D."/>
        </authorList>
    </citation>
    <scope>NUCLEOTIDE SEQUENCE</scope>
    <source>
        <strain evidence="2">L227-S17</strain>
    </source>
</reference>
<proteinExistence type="predicted"/>
<name>A0A8T7MBE7_9CHLR</name>
<dbReference type="EMBL" id="JACATZ010000027">
    <property type="protein sequence ID" value="NWJ49202.1"/>
    <property type="molecule type" value="Genomic_DNA"/>
</dbReference>
<evidence type="ECO:0000313" key="4">
    <source>
        <dbReference type="Proteomes" id="UP001431572"/>
    </source>
</evidence>
<organism evidence="1 3">
    <name type="scientific">Candidatus Chlorohelix allophototropha</name>
    <dbReference type="NCBI Taxonomy" id="3003348"/>
    <lineage>
        <taxon>Bacteria</taxon>
        <taxon>Bacillati</taxon>
        <taxon>Chloroflexota</taxon>
        <taxon>Chloroflexia</taxon>
        <taxon>Candidatus Chloroheliales</taxon>
        <taxon>Candidatus Chloroheliaceae</taxon>
        <taxon>Candidatus Chlorohelix</taxon>
    </lineage>
</organism>